<proteinExistence type="predicted"/>
<evidence type="ECO:0000313" key="1">
    <source>
        <dbReference type="EMBL" id="KKT37500.1"/>
    </source>
</evidence>
<dbReference type="AlphaFoldDB" id="A0A0G1GSC7"/>
<name>A0A0G1GSC7_9BACT</name>
<comment type="caution">
    <text evidence="1">The sequence shown here is derived from an EMBL/GenBank/DDBJ whole genome shotgun (WGS) entry which is preliminary data.</text>
</comment>
<evidence type="ECO:0000313" key="2">
    <source>
        <dbReference type="Proteomes" id="UP000034097"/>
    </source>
</evidence>
<organism evidence="1 2">
    <name type="scientific">Candidatus Collierbacteria bacterium GW2011_GWF1_44_12</name>
    <dbReference type="NCBI Taxonomy" id="1618402"/>
    <lineage>
        <taxon>Bacteria</taxon>
        <taxon>Candidatus Collieribacteriota</taxon>
    </lineage>
</organism>
<protein>
    <submittedName>
        <fullName evidence="1">Uncharacterized protein</fullName>
    </submittedName>
</protein>
<dbReference type="Proteomes" id="UP000034097">
    <property type="component" value="Unassembled WGS sequence"/>
</dbReference>
<reference evidence="1 2" key="1">
    <citation type="journal article" date="2015" name="Nature">
        <title>rRNA introns, odd ribosomes, and small enigmatic genomes across a large radiation of phyla.</title>
        <authorList>
            <person name="Brown C.T."/>
            <person name="Hug L.A."/>
            <person name="Thomas B.C."/>
            <person name="Sharon I."/>
            <person name="Castelle C.J."/>
            <person name="Singh A."/>
            <person name="Wilkins M.J."/>
            <person name="Williams K.H."/>
            <person name="Banfield J.F."/>
        </authorList>
    </citation>
    <scope>NUCLEOTIDE SEQUENCE [LARGE SCALE GENOMIC DNA]</scope>
</reference>
<accession>A0A0G1GSC7</accession>
<gene>
    <name evidence="1" type="ORF">UW26_C0032G0003</name>
</gene>
<sequence>MGSLYHDCLPSGLVRLTKPARFSWQGWPSASIVWPDNTTMPSPGSMLVGASNRLTGNSIPNKSAIIRAKKAITIKGLSFIGAPFFESTGYLMGLYHDL</sequence>
<dbReference type="EMBL" id="LCHQ01000032">
    <property type="protein sequence ID" value="KKT37500.1"/>
    <property type="molecule type" value="Genomic_DNA"/>
</dbReference>